<feature type="coiled-coil region" evidence="1">
    <location>
        <begin position="5"/>
        <end position="39"/>
    </location>
</feature>
<proteinExistence type="predicted"/>
<evidence type="ECO:0000313" key="2">
    <source>
        <dbReference type="EMBL" id="MEL5987264.1"/>
    </source>
</evidence>
<keyword evidence="1" id="KW-0175">Coiled coil</keyword>
<dbReference type="Proteomes" id="UP001398420">
    <property type="component" value="Unassembled WGS sequence"/>
</dbReference>
<dbReference type="GeneID" id="97822662"/>
<dbReference type="RefSeq" id="WP_156422335.1">
    <property type="nucleotide sequence ID" value="NZ_BJOB01000032.1"/>
</dbReference>
<accession>A0ABU9LJY3</accession>
<protein>
    <submittedName>
        <fullName evidence="2">Uncharacterized protein</fullName>
    </submittedName>
</protein>
<name>A0ABU9LJY3_9BACL</name>
<evidence type="ECO:0000256" key="1">
    <source>
        <dbReference type="SAM" id="Coils"/>
    </source>
</evidence>
<dbReference type="EMBL" id="JBCEWA010000002">
    <property type="protein sequence ID" value="MEL5987264.1"/>
    <property type="molecule type" value="Genomic_DNA"/>
</dbReference>
<organism evidence="2 3">
    <name type="scientific">Kurthia gibsonii</name>
    <dbReference type="NCBI Taxonomy" id="33946"/>
    <lineage>
        <taxon>Bacteria</taxon>
        <taxon>Bacillati</taxon>
        <taxon>Bacillota</taxon>
        <taxon>Bacilli</taxon>
        <taxon>Bacillales</taxon>
        <taxon>Caryophanaceae</taxon>
        <taxon>Kurthia</taxon>
    </lineage>
</organism>
<sequence>MKTHEDQLELLVARVEKRLSALETNVSHMKSKLAELSEMQEDLTGMVYERYHQAV</sequence>
<keyword evidence="3" id="KW-1185">Reference proteome</keyword>
<gene>
    <name evidence="2" type="ORF">AAF454_02345</name>
</gene>
<comment type="caution">
    <text evidence="2">The sequence shown here is derived from an EMBL/GenBank/DDBJ whole genome shotgun (WGS) entry which is preliminary data.</text>
</comment>
<reference evidence="2 3" key="1">
    <citation type="submission" date="2024-04" db="EMBL/GenBank/DDBJ databases">
        <authorList>
            <person name="Wu Y.S."/>
            <person name="Zhang L."/>
        </authorList>
    </citation>
    <scope>NUCLEOTIDE SEQUENCE [LARGE SCALE GENOMIC DNA]</scope>
    <source>
        <strain evidence="2 3">KG-01</strain>
    </source>
</reference>
<evidence type="ECO:0000313" key="3">
    <source>
        <dbReference type="Proteomes" id="UP001398420"/>
    </source>
</evidence>